<dbReference type="PANTHER" id="PTHR33434:SF8">
    <property type="entry name" value="DEGV DOMAIN-CONTAINING PROTEIN SPR1019"/>
    <property type="match status" value="1"/>
</dbReference>
<dbReference type="EMBL" id="JBHSGT010000066">
    <property type="protein sequence ID" value="MFC4711136.1"/>
    <property type="molecule type" value="Genomic_DNA"/>
</dbReference>
<dbReference type="Pfam" id="PF02645">
    <property type="entry name" value="DegV"/>
    <property type="match status" value="1"/>
</dbReference>
<dbReference type="SMART" id="SM01120">
    <property type="entry name" value="Dak2"/>
    <property type="match status" value="1"/>
</dbReference>
<dbReference type="Gene3D" id="3.40.50.10170">
    <property type="match status" value="1"/>
</dbReference>
<dbReference type="Pfam" id="PF02734">
    <property type="entry name" value="Dak2"/>
    <property type="match status" value="1"/>
</dbReference>
<dbReference type="InterPro" id="IPR048394">
    <property type="entry name" value="FakA-like_M"/>
</dbReference>
<keyword evidence="2" id="KW-0472">Membrane</keyword>
<evidence type="ECO:0000259" key="3">
    <source>
        <dbReference type="PROSITE" id="PS51480"/>
    </source>
</evidence>
<dbReference type="PROSITE" id="PS51480">
    <property type="entry name" value="DHAL"/>
    <property type="match status" value="1"/>
</dbReference>
<dbReference type="InterPro" id="IPR050270">
    <property type="entry name" value="DegV_domain_contain"/>
</dbReference>
<protein>
    <submittedName>
        <fullName evidence="4">DAK2 domain-containing protein</fullName>
    </submittedName>
</protein>
<dbReference type="Gene3D" id="1.25.40.340">
    <property type="match status" value="1"/>
</dbReference>
<dbReference type="PANTHER" id="PTHR33434">
    <property type="entry name" value="DEGV DOMAIN-CONTAINING PROTEIN DR_1986-RELATED"/>
    <property type="match status" value="1"/>
</dbReference>
<organism evidence="4 5">
    <name type="scientific">Enterococcus eurekensis</name>
    <dbReference type="NCBI Taxonomy" id="1159753"/>
    <lineage>
        <taxon>Bacteria</taxon>
        <taxon>Bacillati</taxon>
        <taxon>Bacillota</taxon>
        <taxon>Bacilli</taxon>
        <taxon>Lactobacillales</taxon>
        <taxon>Enterococcaceae</taxon>
        <taxon>Enterococcus</taxon>
    </lineage>
</organism>
<reference evidence="5" key="1">
    <citation type="journal article" date="2019" name="Int. J. Syst. Evol. Microbiol.">
        <title>The Global Catalogue of Microorganisms (GCM) 10K type strain sequencing project: providing services to taxonomists for standard genome sequencing and annotation.</title>
        <authorList>
            <consortium name="The Broad Institute Genomics Platform"/>
            <consortium name="The Broad Institute Genome Sequencing Center for Infectious Disease"/>
            <person name="Wu L."/>
            <person name="Ma J."/>
        </authorList>
    </citation>
    <scope>NUCLEOTIDE SEQUENCE [LARGE SCALE GENOMIC DNA]</scope>
    <source>
        <strain evidence="5">CGMCC 1.19061</strain>
    </source>
</reference>
<sequence length="597" mass="65858">MEQLEQQRIFQSFLGGASYLIAKKESLNKINVFPVADGDTGSNLAMLMQAIVDQIDRETLSMKQLLQSVADASLMGARGNSGIIFAQYFNAVSRTFAQGEEDALSLAYAFKQAVTDAYHALLDPKEGTILTVMTVWSDALYQGVLREESFETSLEQAKEKALSALQQTRYQLKILRQNRLVDSGAKGFYHFIEGFTNTYCQQENHSIQSIESSESEPFASDIEHITDQPTFRYCSEFLIKEAIIDSASLKEQLKGLGDSLIVVGEKRLLKIHIHTNQPKEILTYLETIGTVINHKVDDMYLQFALSKKTKYPIAVVTDSIADIPEALIYEEQIHVLPVNILTDSTSYLDKLTIDSKNIRGKIERNEKLSTAQPSIQSVDALLSFLEGKYAEILIITVSSKLSGTYQLIKQRIEAKAGNNEKFQVIDSKLNAAAQGLLVLSAVQAIKEGQSFSQVIATVNETIKRSFIYVSVASLTPMIDSGRIPQKIGRLAQKLNLHPIVSLDGNGEGKLTGFAFSQQSATNKIIKQVKKDLNKGRLEAVAITHADNAKVADEMNQKLACDQLKMNNYTVESSAAIAISAGIGAIAVAGIKQKEERK</sequence>
<dbReference type="SUPFAM" id="SSF82549">
    <property type="entry name" value="DAK1/DegV-like"/>
    <property type="match status" value="1"/>
</dbReference>
<dbReference type="SMART" id="SM01121">
    <property type="entry name" value="Dak1_2"/>
    <property type="match status" value="1"/>
</dbReference>
<dbReference type="InterPro" id="IPR043168">
    <property type="entry name" value="DegV_C"/>
</dbReference>
<dbReference type="Proteomes" id="UP001596026">
    <property type="component" value="Unassembled WGS sequence"/>
</dbReference>
<keyword evidence="1" id="KW-0446">Lipid-binding</keyword>
<dbReference type="NCBIfam" id="TIGR00762">
    <property type="entry name" value="DegV"/>
    <property type="match status" value="1"/>
</dbReference>
<feature type="transmembrane region" description="Helical" evidence="2">
    <location>
        <begin position="572"/>
        <end position="590"/>
    </location>
</feature>
<dbReference type="InterPro" id="IPR004007">
    <property type="entry name" value="DhaL_dom"/>
</dbReference>
<keyword evidence="2" id="KW-1133">Transmembrane helix</keyword>
<dbReference type="SUPFAM" id="SSF101473">
    <property type="entry name" value="DhaL-like"/>
    <property type="match status" value="1"/>
</dbReference>
<dbReference type="PROSITE" id="PS51482">
    <property type="entry name" value="DEGV"/>
    <property type="match status" value="1"/>
</dbReference>
<dbReference type="InterPro" id="IPR036117">
    <property type="entry name" value="DhaL_dom_sf"/>
</dbReference>
<evidence type="ECO:0000256" key="2">
    <source>
        <dbReference type="SAM" id="Phobius"/>
    </source>
</evidence>
<dbReference type="RefSeq" id="WP_379967453.1">
    <property type="nucleotide sequence ID" value="NZ_JBHSGT010000066.1"/>
</dbReference>
<accession>A0ABV9M5Q0</accession>
<dbReference type="Pfam" id="PF21645">
    <property type="entry name" value="FakA-like_M"/>
    <property type="match status" value="1"/>
</dbReference>
<feature type="domain" description="DhaL" evidence="3">
    <location>
        <begin position="7"/>
        <end position="197"/>
    </location>
</feature>
<keyword evidence="2" id="KW-0812">Transmembrane</keyword>
<evidence type="ECO:0000256" key="1">
    <source>
        <dbReference type="ARBA" id="ARBA00023121"/>
    </source>
</evidence>
<gene>
    <name evidence="4" type="ORF">ACFO3L_11055</name>
</gene>
<evidence type="ECO:0000313" key="4">
    <source>
        <dbReference type="EMBL" id="MFC4711136.1"/>
    </source>
</evidence>
<comment type="caution">
    <text evidence="4">The sequence shown here is derived from an EMBL/GenBank/DDBJ whole genome shotgun (WGS) entry which is preliminary data.</text>
</comment>
<proteinExistence type="predicted"/>
<keyword evidence="5" id="KW-1185">Reference proteome</keyword>
<dbReference type="Gene3D" id="3.30.1180.10">
    <property type="match status" value="1"/>
</dbReference>
<name>A0ABV9M5Q0_9ENTE</name>
<dbReference type="InterPro" id="IPR033470">
    <property type="entry name" value="FakA-like_C"/>
</dbReference>
<evidence type="ECO:0000313" key="5">
    <source>
        <dbReference type="Proteomes" id="UP001596026"/>
    </source>
</evidence>
<dbReference type="InterPro" id="IPR003797">
    <property type="entry name" value="DegV"/>
</dbReference>